<evidence type="ECO:0000256" key="1">
    <source>
        <dbReference type="SAM" id="MobiDB-lite"/>
    </source>
</evidence>
<keyword evidence="3" id="KW-1185">Reference proteome</keyword>
<dbReference type="PANTHER" id="PTHR35796">
    <property type="entry name" value="HYPOTHETICAL CYTOSOLIC PROTEIN"/>
    <property type="match status" value="1"/>
</dbReference>
<dbReference type="AlphaFoldDB" id="A0A8T1V8B0"/>
<feature type="compositionally biased region" description="Low complexity" evidence="1">
    <location>
        <begin position="48"/>
        <end position="59"/>
    </location>
</feature>
<organism evidence="2 3">
    <name type="scientific">Phytophthora pseudosyringae</name>
    <dbReference type="NCBI Taxonomy" id="221518"/>
    <lineage>
        <taxon>Eukaryota</taxon>
        <taxon>Sar</taxon>
        <taxon>Stramenopiles</taxon>
        <taxon>Oomycota</taxon>
        <taxon>Peronosporomycetes</taxon>
        <taxon>Peronosporales</taxon>
        <taxon>Peronosporaceae</taxon>
        <taxon>Phytophthora</taxon>
    </lineage>
</organism>
<sequence>MLSNGEEDFLLDESSVLAFLADCEMLDDAAAAHPTAATPPQSDASLTAAWSDSANSASSPVKPPAGATKKSWRQRRKDEVLYLREVAKQLSADLERLKMAAGVHSTLPNAVEPAPTSVQLQTQAQHKTEAALMWEQIAARQSKRRQSSEEENATLRAAVTRHLQQARSLQRAIKRKLRQDVISSSMDLIRRNRLNTRGVTPPMDNMTVFDKLLEGLDGVYEGVDSFFEHTGMLELPCPGRKNNTASSRMSRGMFVEFLDNYALPFDVWQTAKAIWTPEMDRSDDDKLFFSQDFTKDSKTQMKSMGFAFNIEGVDFRVIMRSVTRKYVENGRIVILKRTLIQPIYEELSMSFVETCRMVLKRGDLSALGPTTVMQTHREATLHGDFTSLDATAYPSLDIGVRNWENNITRHNYLVEDQLIRARN</sequence>
<evidence type="ECO:0000313" key="3">
    <source>
        <dbReference type="Proteomes" id="UP000694044"/>
    </source>
</evidence>
<evidence type="ECO:0000313" key="2">
    <source>
        <dbReference type="EMBL" id="KAG7377186.1"/>
    </source>
</evidence>
<comment type="caution">
    <text evidence="2">The sequence shown here is derived from an EMBL/GenBank/DDBJ whole genome shotgun (WGS) entry which is preliminary data.</text>
</comment>
<dbReference type="EMBL" id="JAGDFM010000564">
    <property type="protein sequence ID" value="KAG7377186.1"/>
    <property type="molecule type" value="Genomic_DNA"/>
</dbReference>
<name>A0A8T1V8B0_9STRA</name>
<feature type="region of interest" description="Disordered" evidence="1">
    <location>
        <begin position="32"/>
        <end position="74"/>
    </location>
</feature>
<dbReference type="PANTHER" id="PTHR35796:SF3">
    <property type="entry name" value="BHLH DOMAIN-CONTAINING PROTEIN"/>
    <property type="match status" value="1"/>
</dbReference>
<protein>
    <recommendedName>
        <fullName evidence="4">M96 mating-specific protein family</fullName>
    </recommendedName>
</protein>
<dbReference type="OrthoDB" id="127646at2759"/>
<accession>A0A8T1V8B0</accession>
<gene>
    <name evidence="2" type="ORF">PHYPSEUDO_012038</name>
</gene>
<reference evidence="2" key="1">
    <citation type="submission" date="2021-02" db="EMBL/GenBank/DDBJ databases">
        <authorList>
            <person name="Palmer J.M."/>
        </authorList>
    </citation>
    <scope>NUCLEOTIDE SEQUENCE</scope>
    <source>
        <strain evidence="2">SCRP734</strain>
    </source>
</reference>
<evidence type="ECO:0008006" key="4">
    <source>
        <dbReference type="Google" id="ProtNLM"/>
    </source>
</evidence>
<proteinExistence type="predicted"/>
<dbReference type="Proteomes" id="UP000694044">
    <property type="component" value="Unassembled WGS sequence"/>
</dbReference>